<keyword evidence="3" id="KW-1185">Reference proteome</keyword>
<dbReference type="PRINTS" id="PR01955">
    <property type="entry name" value="LANCFRANKIA"/>
</dbReference>
<reference evidence="3" key="1">
    <citation type="journal article" date="2020" name="Syst. Appl. Microbiol.">
        <title>Streptomyces alkaliterrae sp. nov., isolated from an alkaline soil, and emended descriptions of Streptomyces alkaliphilus, Streptomyces calidiresistens and Streptomyces durbertensis.</title>
        <authorList>
            <person name="Swiecimska M."/>
            <person name="Golinska P."/>
            <person name="Nouioui I."/>
            <person name="Wypij M."/>
            <person name="Rai M."/>
            <person name="Sangal V."/>
            <person name="Goodfellow M."/>
        </authorList>
    </citation>
    <scope>NUCLEOTIDE SEQUENCE [LARGE SCALE GENOMIC DNA]</scope>
    <source>
        <strain evidence="3">DSM 104538</strain>
    </source>
</reference>
<dbReference type="PRINTS" id="PR01950">
    <property type="entry name" value="LANCSUPER"/>
</dbReference>
<comment type="caution">
    <text evidence="2">The sequence shown here is derived from an EMBL/GenBank/DDBJ whole genome shotgun (WGS) entry which is preliminary data.</text>
</comment>
<proteinExistence type="predicted"/>
<feature type="region of interest" description="Disordered" evidence="1">
    <location>
        <begin position="1"/>
        <end position="23"/>
    </location>
</feature>
<dbReference type="InterPro" id="IPR007822">
    <property type="entry name" value="LANC-like"/>
</dbReference>
<evidence type="ECO:0000313" key="3">
    <source>
        <dbReference type="Proteomes" id="UP000766698"/>
    </source>
</evidence>
<evidence type="ECO:0000256" key="1">
    <source>
        <dbReference type="SAM" id="MobiDB-lite"/>
    </source>
</evidence>
<dbReference type="InterPro" id="IPR033889">
    <property type="entry name" value="LanC"/>
</dbReference>
<dbReference type="SMART" id="SM01260">
    <property type="entry name" value="LANC_like"/>
    <property type="match status" value="1"/>
</dbReference>
<name>A0ABR6EIX1_9ACTN</name>
<dbReference type="EMBL" id="WMLF01000222">
    <property type="protein sequence ID" value="MBB1245012.1"/>
    <property type="molecule type" value="Genomic_DNA"/>
</dbReference>
<dbReference type="Gene3D" id="1.50.10.20">
    <property type="match status" value="1"/>
</dbReference>
<dbReference type="Pfam" id="PF05147">
    <property type="entry name" value="LANC_like"/>
    <property type="match status" value="1"/>
</dbReference>
<sequence>MSLLPAPGPPPRHNPTPGWNQSLSTGAPGIALVHFTTAREGEEGWETAHSWAAAMTRTPVLAHPDACGLFHGAPAVAYALHAAGHRAYAQALATLDTYITDLVETRLRAAHARIDAGRLPRMREYDLISGLTGLGTYLLYRPGRPSPMFTKLLAYLVRLTEPITVNGRKIPGWWTSDRPDGQPCRRGGHGNLGMAHGVAGPLALAATAMRRGIGVSGQADMISRVSTWVDGWRHGTPETSWWPQTLSSAELADGAIANRHPGRPSWCYGTPGLARARQLAALALGDRAAQQDAEQSLVTCLKDEQQLDQLTDASVCHGWAGLLQTTRAVAADATLELNPALTAQLSRLRGRLDGHLDLHGAPKTNGLLEGTAGVHLATKPPSAGPLSWDACLLLAG</sequence>
<feature type="compositionally biased region" description="Pro residues" evidence="1">
    <location>
        <begin position="1"/>
        <end position="14"/>
    </location>
</feature>
<organism evidence="2 3">
    <name type="scientific">Streptomyces durbertensis</name>
    <dbReference type="NCBI Taxonomy" id="2448886"/>
    <lineage>
        <taxon>Bacteria</taxon>
        <taxon>Bacillati</taxon>
        <taxon>Actinomycetota</taxon>
        <taxon>Actinomycetes</taxon>
        <taxon>Kitasatosporales</taxon>
        <taxon>Streptomycetaceae</taxon>
        <taxon>Streptomyces</taxon>
    </lineage>
</organism>
<accession>A0ABR6EIX1</accession>
<dbReference type="Proteomes" id="UP000766698">
    <property type="component" value="Unassembled WGS sequence"/>
</dbReference>
<gene>
    <name evidence="2" type="ORF">GL263_15755</name>
</gene>
<dbReference type="RefSeq" id="WP_182856352.1">
    <property type="nucleotide sequence ID" value="NZ_WMLF01000222.1"/>
</dbReference>
<dbReference type="SUPFAM" id="SSF158745">
    <property type="entry name" value="LanC-like"/>
    <property type="match status" value="1"/>
</dbReference>
<dbReference type="CDD" id="cd04793">
    <property type="entry name" value="LanC"/>
    <property type="match status" value="1"/>
</dbReference>
<protein>
    <submittedName>
        <fullName evidence="2">Lanthionine synthetase C family protein</fullName>
    </submittedName>
</protein>
<evidence type="ECO:0000313" key="2">
    <source>
        <dbReference type="EMBL" id="MBB1245012.1"/>
    </source>
</evidence>